<feature type="region of interest" description="Disordered" evidence="6">
    <location>
        <begin position="181"/>
        <end position="230"/>
    </location>
</feature>
<organism evidence="8 9">
    <name type="scientific">Forsythia ovata</name>
    <dbReference type="NCBI Taxonomy" id="205694"/>
    <lineage>
        <taxon>Eukaryota</taxon>
        <taxon>Viridiplantae</taxon>
        <taxon>Streptophyta</taxon>
        <taxon>Embryophyta</taxon>
        <taxon>Tracheophyta</taxon>
        <taxon>Spermatophyta</taxon>
        <taxon>Magnoliopsida</taxon>
        <taxon>eudicotyledons</taxon>
        <taxon>Gunneridae</taxon>
        <taxon>Pentapetalae</taxon>
        <taxon>asterids</taxon>
        <taxon>lamiids</taxon>
        <taxon>Lamiales</taxon>
        <taxon>Oleaceae</taxon>
        <taxon>Forsythieae</taxon>
        <taxon>Forsythia</taxon>
    </lineage>
</organism>
<dbReference type="InterPro" id="IPR055566">
    <property type="entry name" value="ARM_LIN"/>
</dbReference>
<dbReference type="PANTHER" id="PTHR35549:SF1">
    <property type="entry name" value="OS04G0584500 PROTEIN"/>
    <property type="match status" value="1"/>
</dbReference>
<accession>A0ABD1RIE4</accession>
<comment type="pathway">
    <text evidence="2">Protein modification; protein ubiquitination.</text>
</comment>
<evidence type="ECO:0000256" key="1">
    <source>
        <dbReference type="ARBA" id="ARBA00000900"/>
    </source>
</evidence>
<gene>
    <name evidence="8" type="ORF">Fot_41213</name>
</gene>
<dbReference type="AlphaFoldDB" id="A0ABD1RIE4"/>
<evidence type="ECO:0000259" key="7">
    <source>
        <dbReference type="PROSITE" id="PS51698"/>
    </source>
</evidence>
<feature type="region of interest" description="Disordered" evidence="6">
    <location>
        <begin position="541"/>
        <end position="579"/>
    </location>
</feature>
<dbReference type="InterPro" id="IPR045210">
    <property type="entry name" value="RING-Ubox_PUB"/>
</dbReference>
<evidence type="ECO:0000256" key="6">
    <source>
        <dbReference type="SAM" id="MobiDB-lite"/>
    </source>
</evidence>
<dbReference type="InterPro" id="IPR013083">
    <property type="entry name" value="Znf_RING/FYVE/PHD"/>
</dbReference>
<dbReference type="GO" id="GO:0061630">
    <property type="term" value="F:ubiquitin protein ligase activity"/>
    <property type="evidence" value="ECO:0007669"/>
    <property type="project" value="UniProtKB-EC"/>
</dbReference>
<feature type="region of interest" description="Disordered" evidence="6">
    <location>
        <begin position="13"/>
        <end position="82"/>
    </location>
</feature>
<feature type="compositionally biased region" description="Basic and acidic residues" evidence="6">
    <location>
        <begin position="550"/>
        <end position="568"/>
    </location>
</feature>
<name>A0ABD1RIE4_9LAMI</name>
<dbReference type="Pfam" id="PF23568">
    <property type="entry name" value="ARM_LIN"/>
    <property type="match status" value="1"/>
</dbReference>
<feature type="compositionally biased region" description="Polar residues" evidence="6">
    <location>
        <begin position="569"/>
        <end position="579"/>
    </location>
</feature>
<dbReference type="Pfam" id="PF23628">
    <property type="entry name" value="ARM_LIN_C"/>
    <property type="match status" value="1"/>
</dbReference>
<dbReference type="Proteomes" id="UP001604277">
    <property type="component" value="Unassembled WGS sequence"/>
</dbReference>
<dbReference type="SUPFAM" id="SSF48371">
    <property type="entry name" value="ARM repeat"/>
    <property type="match status" value="1"/>
</dbReference>
<keyword evidence="4" id="KW-0808">Transferase</keyword>
<dbReference type="SMART" id="SM00504">
    <property type="entry name" value="Ubox"/>
    <property type="match status" value="1"/>
</dbReference>
<evidence type="ECO:0000256" key="2">
    <source>
        <dbReference type="ARBA" id="ARBA00004906"/>
    </source>
</evidence>
<dbReference type="InterPro" id="IPR003613">
    <property type="entry name" value="Ubox_domain"/>
</dbReference>
<dbReference type="Gene3D" id="1.25.10.10">
    <property type="entry name" value="Leucine-rich Repeat Variant"/>
    <property type="match status" value="1"/>
</dbReference>
<keyword evidence="5" id="KW-0175">Coiled coil</keyword>
<feature type="domain" description="U-box" evidence="7">
    <location>
        <begin position="673"/>
        <end position="748"/>
    </location>
</feature>
<proteinExistence type="predicted"/>
<feature type="region of interest" description="Disordered" evidence="6">
    <location>
        <begin position="1155"/>
        <end position="1181"/>
    </location>
</feature>
<evidence type="ECO:0000313" key="9">
    <source>
        <dbReference type="Proteomes" id="UP001604277"/>
    </source>
</evidence>
<evidence type="ECO:0000256" key="5">
    <source>
        <dbReference type="SAM" id="Coils"/>
    </source>
</evidence>
<evidence type="ECO:0000256" key="4">
    <source>
        <dbReference type="ARBA" id="ARBA00022679"/>
    </source>
</evidence>
<dbReference type="PROSITE" id="PS51698">
    <property type="entry name" value="U_BOX"/>
    <property type="match status" value="1"/>
</dbReference>
<evidence type="ECO:0000313" key="8">
    <source>
        <dbReference type="EMBL" id="KAL2487921.1"/>
    </source>
</evidence>
<sequence>MMSLEELLAAEGFKRKAKMMPRHSFGSDGRSMPLYPPRGKHESSSSSSVRRTERTRSDIPQKFSRGEFSSSYSLKGRNPRDDLNRREKIDWESKTETRVDLERRGYKDSWDAKRFSISSREDSRGSVIKETVGSNEIVEVGINKPYKDIYSNEVYNNEERERHRPLSVKDAMVDKNHINDSFKHAPRRRSFSDNSRKSMKQPETNMISGKGKTLDESRSLRQGRPEPTLDTPALDEAAVKAMISILSGHVKRFLTDGDFRTSLRHNSFASLNFIGLEEGLDTECKIIENLEQAIEMVERAAEENATAKELKKASLQLSVITGLNSNDLKDRYTSGIPNFKLSACAHLYLSVIYMLQKKDRIAAKHLLQVFCDSPFQARTTLLPDLWDQIFLPHLSDLKLWYDKEADSLADSPISTNLKLLDKVYNETLDSATYQFALYYKDWLTEGVEAPSFPSITIPSFSVQLMQKGGLQGHTSSPASHFSPQPMVSKKLYDQVFRHSHKAGIEVEVYEEEDFEINAISSNSTAPEQKQLILYSDDSLKHTNQNVEPSSESHPDDSPGADEEQRLDQESSSGGLTFNKNFQNNQWLQENSDMLHTFQELPLAKENGLLVKRPSKSLLELRQIEESFDHAVSIALPHPEDAPTPTALQIKLNSPVQELHKCYGDFNETTYRLSIPKDFICPLTGLLFEDPVTLETGQTFERAAITDWFGRESKTCPVTGKTLEFQAVPPTNFILKRVIDNWKAKHCRNLLATVSQLAAGSSEHVKSKDDVTMSLLGQFLIVFNKDERIANAKQLISLGILQFLLRRFYYGNVKEKTFILELLSCCIESDASCRNDVARNINMPCLLELIHSEQLKLRTNAVLMLAELICLNRRKDAKGIFEGLQDEEIINAMDNLLIYIRTCALEERAVVAVLILHFDLLTKPHKSSIYRQEAVDALTAALESGLSDEKVQKKCCRALLILGGRFSLSGKLMTEDWTLKLAGFLNGPDWDFADNEDDNKATNERVMMIADEEEEKARAKWLVGVSASLLGDGEKSFLETVSKCLSSGNSDLVRVCLTTGAWLSSSLASLPDTEFQLSAFSALVSPLKHCIEYGDLVEQKVLASMCLLNFSKIPECRVLLMKMGEEMATSLENLAEVTWTAKQLIETPSRRLTMSKRASLGVENKLESNERDNEDEGQSKIN</sequence>
<dbReference type="Pfam" id="PF04564">
    <property type="entry name" value="U-box"/>
    <property type="match status" value="1"/>
</dbReference>
<protein>
    <recommendedName>
        <fullName evidence="3">RING-type E3 ubiquitin transferase</fullName>
        <ecNumber evidence="3">2.3.2.27</ecNumber>
    </recommendedName>
</protein>
<dbReference type="CDD" id="cd16664">
    <property type="entry name" value="RING-Ubox_PUB"/>
    <property type="match status" value="1"/>
</dbReference>
<dbReference type="Gene3D" id="3.30.40.10">
    <property type="entry name" value="Zinc/RING finger domain, C3HC4 (zinc finger)"/>
    <property type="match status" value="1"/>
</dbReference>
<reference evidence="9" key="1">
    <citation type="submission" date="2024-07" db="EMBL/GenBank/DDBJ databases">
        <title>Two chromosome-level genome assemblies of Korean endemic species Abeliophyllum distichum and Forsythia ovata (Oleaceae).</title>
        <authorList>
            <person name="Jang H."/>
        </authorList>
    </citation>
    <scope>NUCLEOTIDE SEQUENCE [LARGE SCALE GENOMIC DNA]</scope>
</reference>
<keyword evidence="9" id="KW-1185">Reference proteome</keyword>
<evidence type="ECO:0000256" key="3">
    <source>
        <dbReference type="ARBA" id="ARBA00012483"/>
    </source>
</evidence>
<comment type="caution">
    <text evidence="8">The sequence shown here is derived from an EMBL/GenBank/DDBJ whole genome shotgun (WGS) entry which is preliminary data.</text>
</comment>
<dbReference type="EC" id="2.3.2.27" evidence="3"/>
<dbReference type="PANTHER" id="PTHR35549">
    <property type="entry name" value="OS04G0584500 PROTEIN"/>
    <property type="match status" value="1"/>
</dbReference>
<dbReference type="InterPro" id="IPR011989">
    <property type="entry name" value="ARM-like"/>
</dbReference>
<dbReference type="InterPro" id="IPR056512">
    <property type="entry name" value="LIN_N"/>
</dbReference>
<dbReference type="InterPro" id="IPR016024">
    <property type="entry name" value="ARM-type_fold"/>
</dbReference>
<feature type="compositionally biased region" description="Basic and acidic residues" evidence="6">
    <location>
        <begin position="50"/>
        <end position="59"/>
    </location>
</feature>
<feature type="coiled-coil region" evidence="5">
    <location>
        <begin position="280"/>
        <end position="310"/>
    </location>
</feature>
<comment type="catalytic activity">
    <reaction evidence="1">
        <text>S-ubiquitinyl-[E2 ubiquitin-conjugating enzyme]-L-cysteine + [acceptor protein]-L-lysine = [E2 ubiquitin-conjugating enzyme]-L-cysteine + N(6)-ubiquitinyl-[acceptor protein]-L-lysine.</text>
        <dbReference type="EC" id="2.3.2.27"/>
    </reaction>
</comment>
<dbReference type="SUPFAM" id="SSF57850">
    <property type="entry name" value="RING/U-box"/>
    <property type="match status" value="1"/>
</dbReference>
<dbReference type="EMBL" id="JBFOLJ010000012">
    <property type="protein sequence ID" value="KAL2487921.1"/>
    <property type="molecule type" value="Genomic_DNA"/>
</dbReference>